<dbReference type="PANTHER" id="PTHR30086">
    <property type="entry name" value="ARGININE EXPORTER PROTEIN ARGO"/>
    <property type="match status" value="1"/>
</dbReference>
<keyword evidence="4" id="KW-0029">Amino-acid transport</keyword>
<dbReference type="InterPro" id="IPR001123">
    <property type="entry name" value="LeuE-type"/>
</dbReference>
<evidence type="ECO:0000256" key="1">
    <source>
        <dbReference type="ARBA" id="ARBA00004651"/>
    </source>
</evidence>
<gene>
    <name evidence="7" type="ORF">CVE23_03880</name>
</gene>
<dbReference type="Proteomes" id="UP000231901">
    <property type="component" value="Chromosome"/>
</dbReference>
<dbReference type="EMBL" id="CP025003">
    <property type="protein sequence ID" value="ATZ93191.1"/>
    <property type="molecule type" value="Genomic_DNA"/>
</dbReference>
<dbReference type="RefSeq" id="WP_049854558.1">
    <property type="nucleotide sequence ID" value="NZ_BMJF01000003.1"/>
</dbReference>
<keyword evidence="6" id="KW-0472">Membrane</keyword>
<comment type="subcellular location">
    <subcellularLocation>
        <location evidence="1">Cell membrane</location>
        <topology evidence="1">Multi-pass membrane protein</topology>
    </subcellularLocation>
</comment>
<dbReference type="Pfam" id="PF01810">
    <property type="entry name" value="LysE"/>
    <property type="match status" value="1"/>
</dbReference>
<evidence type="ECO:0000256" key="4">
    <source>
        <dbReference type="ARBA" id="ARBA00022970"/>
    </source>
</evidence>
<evidence type="ECO:0000313" key="7">
    <source>
        <dbReference type="EMBL" id="ATZ93191.1"/>
    </source>
</evidence>
<evidence type="ECO:0000256" key="5">
    <source>
        <dbReference type="ARBA" id="ARBA00022989"/>
    </source>
</evidence>
<dbReference type="GO" id="GO:0015171">
    <property type="term" value="F:amino acid transmembrane transporter activity"/>
    <property type="evidence" value="ECO:0007669"/>
    <property type="project" value="TreeGrafter"/>
</dbReference>
<name>A0A2K8QI97_9GAMM</name>
<dbReference type="GeneID" id="66563481"/>
<keyword evidence="2" id="KW-1003">Cell membrane</keyword>
<keyword evidence="8" id="KW-1185">Reference proteome</keyword>
<dbReference type="OrthoDB" id="2974197at2"/>
<keyword evidence="5" id="KW-1133">Transmembrane helix</keyword>
<keyword evidence="3" id="KW-0812">Transmembrane</keyword>
<dbReference type="KEGG" id="dfn:CVE23_03880"/>
<dbReference type="PANTHER" id="PTHR30086:SF20">
    <property type="entry name" value="ARGININE EXPORTER PROTEIN ARGO-RELATED"/>
    <property type="match status" value="1"/>
</dbReference>
<keyword evidence="4" id="KW-0813">Transport</keyword>
<evidence type="ECO:0000256" key="3">
    <source>
        <dbReference type="ARBA" id="ARBA00022692"/>
    </source>
</evidence>
<dbReference type="GO" id="GO:0005886">
    <property type="term" value="C:plasma membrane"/>
    <property type="evidence" value="ECO:0007669"/>
    <property type="project" value="UniProtKB-SubCell"/>
</dbReference>
<organism evidence="7 8">
    <name type="scientific">Dickeya fangzhongdai</name>
    <dbReference type="NCBI Taxonomy" id="1778540"/>
    <lineage>
        <taxon>Bacteria</taxon>
        <taxon>Pseudomonadati</taxon>
        <taxon>Pseudomonadota</taxon>
        <taxon>Gammaproteobacteria</taxon>
        <taxon>Enterobacterales</taxon>
        <taxon>Pectobacteriaceae</taxon>
        <taxon>Dickeya</taxon>
    </lineage>
</organism>
<dbReference type="AlphaFoldDB" id="A0A2K8QI97"/>
<evidence type="ECO:0000256" key="6">
    <source>
        <dbReference type="ARBA" id="ARBA00023136"/>
    </source>
</evidence>
<sequence length="223" mass="23698">MLLVMLSGLLLSLSLCLDLGIVNTAIINRGVRDGAGAAFFIGLGSCFGDLIYATLSVLGMAVIFNYTPVRWLLWIGGGGVLLWLSFSMARSAWRDYRQQRGLPIDTVTVFSPRAPASAHRDFISGMGMALASPSALLWFAAVGGTLIAQATDGSARQVALFLGGFFIGGVLWTLFMALLIQYGRGALKGRLSFYCSALSAVLFAVFAAQVIVNGYQTLLTPAN</sequence>
<evidence type="ECO:0000313" key="8">
    <source>
        <dbReference type="Proteomes" id="UP000231901"/>
    </source>
</evidence>
<protein>
    <submittedName>
        <fullName evidence="7">Lysine transporter LysE</fullName>
    </submittedName>
</protein>
<reference evidence="8" key="1">
    <citation type="journal article" date="2018" name="Genome Announc.">
        <title>Complete genome sequence of a Dickeya fangzhongdai type strain causing bleeding canker of pear tree trunks.</title>
        <authorList>
            <person name="Zhao Y."/>
            <person name="Tian Y."/>
            <person name="Li X."/>
            <person name="Hu B."/>
        </authorList>
    </citation>
    <scope>NUCLEOTIDE SEQUENCE [LARGE SCALE GENOMIC DNA]</scope>
    <source>
        <strain evidence="8">DSM 101947</strain>
    </source>
</reference>
<accession>A0A2K8QI97</accession>
<proteinExistence type="predicted"/>
<evidence type="ECO:0000256" key="2">
    <source>
        <dbReference type="ARBA" id="ARBA00022475"/>
    </source>
</evidence>